<dbReference type="InterPro" id="IPR009799">
    <property type="entry name" value="EthD_dom"/>
</dbReference>
<dbReference type="Pfam" id="PF07110">
    <property type="entry name" value="EthD"/>
    <property type="match status" value="1"/>
</dbReference>
<dbReference type="GO" id="GO:0016491">
    <property type="term" value="F:oxidoreductase activity"/>
    <property type="evidence" value="ECO:0007669"/>
    <property type="project" value="InterPro"/>
</dbReference>
<dbReference type="SUPFAM" id="SSF54909">
    <property type="entry name" value="Dimeric alpha+beta barrel"/>
    <property type="match status" value="1"/>
</dbReference>
<accession>A0A381UCE5</accession>
<feature type="domain" description="EthD" evidence="1">
    <location>
        <begin position="11"/>
        <end position="82"/>
    </location>
</feature>
<evidence type="ECO:0000313" key="2">
    <source>
        <dbReference type="EMBL" id="SVA24283.1"/>
    </source>
</evidence>
<gene>
    <name evidence="2" type="ORF">METZ01_LOCUS77137</name>
</gene>
<dbReference type="EMBL" id="UINC01005903">
    <property type="protein sequence ID" value="SVA24283.1"/>
    <property type="molecule type" value="Genomic_DNA"/>
</dbReference>
<proteinExistence type="predicted"/>
<sequence>MFKVMILLTRKEELSRSDFKNWWLNEHSKLASKLPGLKKACFNLVKNEDSQIDGVSELWFDSEDDFTSSYESEIGKSVVADSMAHVSGRTRLIVEENIL</sequence>
<name>A0A381UCE5_9ZZZZ</name>
<evidence type="ECO:0000259" key="1">
    <source>
        <dbReference type="Pfam" id="PF07110"/>
    </source>
</evidence>
<dbReference type="NCBIfam" id="TIGR02118">
    <property type="entry name" value="EthD family reductase"/>
    <property type="match status" value="1"/>
</dbReference>
<dbReference type="AlphaFoldDB" id="A0A381UCE5"/>
<dbReference type="Gene3D" id="3.30.70.100">
    <property type="match status" value="1"/>
</dbReference>
<dbReference type="InterPro" id="IPR011008">
    <property type="entry name" value="Dimeric_a/b-barrel"/>
</dbReference>
<protein>
    <recommendedName>
        <fullName evidence="1">EthD domain-containing protein</fullName>
    </recommendedName>
</protein>
<organism evidence="2">
    <name type="scientific">marine metagenome</name>
    <dbReference type="NCBI Taxonomy" id="408172"/>
    <lineage>
        <taxon>unclassified sequences</taxon>
        <taxon>metagenomes</taxon>
        <taxon>ecological metagenomes</taxon>
    </lineage>
</organism>
<reference evidence="2" key="1">
    <citation type="submission" date="2018-05" db="EMBL/GenBank/DDBJ databases">
        <authorList>
            <person name="Lanie J.A."/>
            <person name="Ng W.-L."/>
            <person name="Kazmierczak K.M."/>
            <person name="Andrzejewski T.M."/>
            <person name="Davidsen T.M."/>
            <person name="Wayne K.J."/>
            <person name="Tettelin H."/>
            <person name="Glass J.I."/>
            <person name="Rusch D."/>
            <person name="Podicherti R."/>
            <person name="Tsui H.-C.T."/>
            <person name="Winkler M.E."/>
        </authorList>
    </citation>
    <scope>NUCLEOTIDE SEQUENCE</scope>
</reference>